<comment type="pathway">
    <text evidence="3">Cofactor biosynthesis; tetrahydrofolylpolyglutamate biosynthesis.</text>
</comment>
<dbReference type="InterPro" id="IPR001645">
    <property type="entry name" value="Folylpolyglutamate_synth"/>
</dbReference>
<comment type="catalytic activity">
    <reaction evidence="20">
        <text>7,8-dihydropteroate + L-glutamate + ATP = 7,8-dihydrofolate + ADP + phosphate + H(+)</text>
        <dbReference type="Rhea" id="RHEA:23584"/>
        <dbReference type="ChEBI" id="CHEBI:15378"/>
        <dbReference type="ChEBI" id="CHEBI:17839"/>
        <dbReference type="ChEBI" id="CHEBI:29985"/>
        <dbReference type="ChEBI" id="CHEBI:30616"/>
        <dbReference type="ChEBI" id="CHEBI:43474"/>
        <dbReference type="ChEBI" id="CHEBI:57451"/>
        <dbReference type="ChEBI" id="CHEBI:456216"/>
        <dbReference type="EC" id="6.3.2.12"/>
    </reaction>
</comment>
<comment type="catalytic activity">
    <reaction evidence="17">
        <text>(6S)-5,6,7,8-tetrahydrofolyl-(gamma-L-Glu)(n) + L-glutamate + ATP = (6S)-5,6,7,8-tetrahydrofolyl-(gamma-L-Glu)(n+1) + ADP + phosphate + H(+)</text>
        <dbReference type="Rhea" id="RHEA:10580"/>
        <dbReference type="Rhea" id="RHEA-COMP:14738"/>
        <dbReference type="Rhea" id="RHEA-COMP:14740"/>
        <dbReference type="ChEBI" id="CHEBI:15378"/>
        <dbReference type="ChEBI" id="CHEBI:29985"/>
        <dbReference type="ChEBI" id="CHEBI:30616"/>
        <dbReference type="ChEBI" id="CHEBI:43474"/>
        <dbReference type="ChEBI" id="CHEBI:141005"/>
        <dbReference type="ChEBI" id="CHEBI:456216"/>
        <dbReference type="EC" id="6.3.2.17"/>
    </reaction>
</comment>
<dbReference type="GO" id="GO:0004326">
    <property type="term" value="F:tetrahydrofolylpolyglutamate synthase activity"/>
    <property type="evidence" value="ECO:0007669"/>
    <property type="project" value="UniProtKB-EC"/>
</dbReference>
<evidence type="ECO:0000256" key="17">
    <source>
        <dbReference type="ARBA" id="ARBA00047493"/>
    </source>
</evidence>
<comment type="similarity">
    <text evidence="4">Belongs to the folylpolyglutamate synthase family.</text>
</comment>
<dbReference type="EC" id="6.3.2.17" evidence="6"/>
<dbReference type="GO" id="GO:0005737">
    <property type="term" value="C:cytoplasm"/>
    <property type="evidence" value="ECO:0007669"/>
    <property type="project" value="TreeGrafter"/>
</dbReference>
<evidence type="ECO:0000256" key="9">
    <source>
        <dbReference type="ARBA" id="ARBA00022723"/>
    </source>
</evidence>
<gene>
    <name evidence="22" type="ORF">SAMN05660653_00925</name>
</gene>
<dbReference type="RefSeq" id="WP_244148641.1">
    <property type="nucleotide sequence ID" value="NZ_FMXO01000004.1"/>
</dbReference>
<dbReference type="InterPro" id="IPR036565">
    <property type="entry name" value="Mur-like_cat_sf"/>
</dbReference>
<evidence type="ECO:0000313" key="22">
    <source>
        <dbReference type="EMBL" id="SDB18667.1"/>
    </source>
</evidence>
<dbReference type="SUPFAM" id="SSF53623">
    <property type="entry name" value="MurD-like peptide ligases, catalytic domain"/>
    <property type="match status" value="1"/>
</dbReference>
<evidence type="ECO:0000256" key="4">
    <source>
        <dbReference type="ARBA" id="ARBA00008276"/>
    </source>
</evidence>
<evidence type="ECO:0000256" key="12">
    <source>
        <dbReference type="ARBA" id="ARBA00022842"/>
    </source>
</evidence>
<evidence type="ECO:0000256" key="20">
    <source>
        <dbReference type="ARBA" id="ARBA00049161"/>
    </source>
</evidence>
<dbReference type="AlphaFoldDB" id="A0A1G6BDG4"/>
<dbReference type="PIRSF" id="PIRSF001563">
    <property type="entry name" value="Folylpolyglu_synth"/>
    <property type="match status" value="1"/>
</dbReference>
<feature type="domain" description="Mur ligase C-terminal" evidence="21">
    <location>
        <begin position="268"/>
        <end position="382"/>
    </location>
</feature>
<evidence type="ECO:0000259" key="21">
    <source>
        <dbReference type="Pfam" id="PF02875"/>
    </source>
</evidence>
<evidence type="ECO:0000256" key="6">
    <source>
        <dbReference type="ARBA" id="ARBA00013025"/>
    </source>
</evidence>
<evidence type="ECO:0000256" key="18">
    <source>
        <dbReference type="ARBA" id="ARBA00047808"/>
    </source>
</evidence>
<dbReference type="PANTHER" id="PTHR11136">
    <property type="entry name" value="FOLYLPOLYGLUTAMATE SYNTHASE-RELATED"/>
    <property type="match status" value="1"/>
</dbReference>
<dbReference type="GO" id="GO:0046872">
    <property type="term" value="F:metal ion binding"/>
    <property type="evidence" value="ECO:0007669"/>
    <property type="project" value="UniProtKB-KW"/>
</dbReference>
<keyword evidence="13" id="KW-0289">Folate biosynthesis</keyword>
<dbReference type="Pfam" id="PF02875">
    <property type="entry name" value="Mur_ligase_C"/>
    <property type="match status" value="1"/>
</dbReference>
<comment type="function">
    <text evidence="1">Functions in two distinct reactions of the de novo folate biosynthetic pathway. Catalyzes the addition of a glutamate residue to dihydropteroate (7,8-dihydropteroate or H2Pte) to form dihydrofolate (7,8-dihydrofolate monoglutamate or H2Pte-Glu). Also catalyzes successive additions of L-glutamate to tetrahydrofolate or 10-formyltetrahydrofolate or 5,10-methylenetetrahydrofolate, leading to folylpolyglutamate derivatives.</text>
</comment>
<keyword evidence="8" id="KW-0436">Ligase</keyword>
<dbReference type="SUPFAM" id="SSF53244">
    <property type="entry name" value="MurD-like peptide ligases, peptide-binding domain"/>
    <property type="match status" value="1"/>
</dbReference>
<evidence type="ECO:0000256" key="15">
    <source>
        <dbReference type="ARBA" id="ARBA00030592"/>
    </source>
</evidence>
<dbReference type="EMBL" id="FMXO01000004">
    <property type="protein sequence ID" value="SDB18667.1"/>
    <property type="molecule type" value="Genomic_DNA"/>
</dbReference>
<dbReference type="Gene3D" id="3.90.190.20">
    <property type="entry name" value="Mur ligase, C-terminal domain"/>
    <property type="match status" value="1"/>
</dbReference>
<evidence type="ECO:0000256" key="13">
    <source>
        <dbReference type="ARBA" id="ARBA00022909"/>
    </source>
</evidence>
<dbReference type="PANTHER" id="PTHR11136:SF0">
    <property type="entry name" value="DIHYDROFOLATE SYNTHETASE-RELATED"/>
    <property type="match status" value="1"/>
</dbReference>
<comment type="catalytic activity">
    <reaction evidence="19">
        <text>(6R)-5,10-methylenetetrahydrofolyl-(gamma-L-Glu)(n) + L-glutamate + ATP = (6R)-5,10-methylenetetrahydrofolyl-(gamma-L-Glu)(n+1) + ADP + phosphate + H(+)</text>
        <dbReference type="Rhea" id="RHEA:51912"/>
        <dbReference type="Rhea" id="RHEA-COMP:13257"/>
        <dbReference type="Rhea" id="RHEA-COMP:13258"/>
        <dbReference type="ChEBI" id="CHEBI:15378"/>
        <dbReference type="ChEBI" id="CHEBI:29985"/>
        <dbReference type="ChEBI" id="CHEBI:30616"/>
        <dbReference type="ChEBI" id="CHEBI:43474"/>
        <dbReference type="ChEBI" id="CHEBI:136572"/>
        <dbReference type="ChEBI" id="CHEBI:456216"/>
        <dbReference type="EC" id="6.3.2.17"/>
    </reaction>
</comment>
<keyword evidence="10" id="KW-0547">Nucleotide-binding</keyword>
<dbReference type="STRING" id="617002.SAMN05660653_00925"/>
<comment type="pathway">
    <text evidence="2">Cofactor biosynthesis; tetrahydrofolate biosynthesis; 7,8-dihydrofolate from 2-amino-4-hydroxy-6-hydroxymethyl-7,8-dihydropteridine diphosphate and 4-aminobenzoate: step 2/2.</text>
</comment>
<dbReference type="GO" id="GO:0005524">
    <property type="term" value="F:ATP binding"/>
    <property type="evidence" value="ECO:0007669"/>
    <property type="project" value="UniProtKB-KW"/>
</dbReference>
<keyword evidence="11" id="KW-0067">ATP-binding</keyword>
<evidence type="ECO:0000256" key="10">
    <source>
        <dbReference type="ARBA" id="ARBA00022741"/>
    </source>
</evidence>
<evidence type="ECO:0000256" key="14">
    <source>
        <dbReference type="ARBA" id="ARBA00030048"/>
    </source>
</evidence>
<dbReference type="Proteomes" id="UP000198771">
    <property type="component" value="Unassembled WGS sequence"/>
</dbReference>
<accession>A0A1G6BDG4</accession>
<keyword evidence="23" id="KW-1185">Reference proteome</keyword>
<dbReference type="InterPro" id="IPR036615">
    <property type="entry name" value="Mur_ligase_C_dom_sf"/>
</dbReference>
<dbReference type="GO" id="GO:0008841">
    <property type="term" value="F:dihydrofolate synthase activity"/>
    <property type="evidence" value="ECO:0007669"/>
    <property type="project" value="UniProtKB-EC"/>
</dbReference>
<dbReference type="Gene3D" id="3.40.1190.10">
    <property type="entry name" value="Mur-like, catalytic domain"/>
    <property type="match status" value="1"/>
</dbReference>
<dbReference type="EC" id="6.3.2.12" evidence="5"/>
<evidence type="ECO:0000256" key="8">
    <source>
        <dbReference type="ARBA" id="ARBA00022598"/>
    </source>
</evidence>
<name>A0A1G6BDG4_9BACT</name>
<evidence type="ECO:0000256" key="2">
    <source>
        <dbReference type="ARBA" id="ARBA00004799"/>
    </source>
</evidence>
<reference evidence="22 23" key="1">
    <citation type="submission" date="2016-10" db="EMBL/GenBank/DDBJ databases">
        <authorList>
            <person name="de Groot N.N."/>
        </authorList>
    </citation>
    <scope>NUCLEOTIDE SEQUENCE [LARGE SCALE GENOMIC DNA]</scope>
    <source>
        <strain evidence="22 23">ASO4-2</strain>
    </source>
</reference>
<keyword evidence="9" id="KW-0479">Metal-binding</keyword>
<proteinExistence type="inferred from homology"/>
<dbReference type="InterPro" id="IPR004101">
    <property type="entry name" value="Mur_ligase_C"/>
</dbReference>
<evidence type="ECO:0000256" key="19">
    <source>
        <dbReference type="ARBA" id="ARBA00049035"/>
    </source>
</evidence>
<protein>
    <recommendedName>
        <fullName evidence="7">Dihydrofolate synthase/folylpolyglutamate synthase</fullName>
        <ecNumber evidence="5">6.3.2.12</ecNumber>
        <ecNumber evidence="6">6.3.2.17</ecNumber>
    </recommendedName>
    <alternativeName>
        <fullName evidence="16">Folylpoly-gamma-glutamate synthetase-dihydrofolate synthetase</fullName>
    </alternativeName>
    <alternativeName>
        <fullName evidence="14">Folylpolyglutamate synthetase</fullName>
    </alternativeName>
    <alternativeName>
        <fullName evidence="15">Tetrahydrofolylpolyglutamate synthase</fullName>
    </alternativeName>
</protein>
<evidence type="ECO:0000256" key="11">
    <source>
        <dbReference type="ARBA" id="ARBA00022840"/>
    </source>
</evidence>
<comment type="catalytic activity">
    <reaction evidence="18">
        <text>10-formyltetrahydrofolyl-(gamma-L-Glu)(n) + L-glutamate + ATP = 10-formyltetrahydrofolyl-(gamma-L-Glu)(n+1) + ADP + phosphate + H(+)</text>
        <dbReference type="Rhea" id="RHEA:51904"/>
        <dbReference type="Rhea" id="RHEA-COMP:13088"/>
        <dbReference type="Rhea" id="RHEA-COMP:14300"/>
        <dbReference type="ChEBI" id="CHEBI:15378"/>
        <dbReference type="ChEBI" id="CHEBI:29985"/>
        <dbReference type="ChEBI" id="CHEBI:30616"/>
        <dbReference type="ChEBI" id="CHEBI:43474"/>
        <dbReference type="ChEBI" id="CHEBI:134413"/>
        <dbReference type="ChEBI" id="CHEBI:456216"/>
        <dbReference type="EC" id="6.3.2.17"/>
    </reaction>
</comment>
<keyword evidence="12" id="KW-0460">Magnesium</keyword>
<dbReference type="NCBIfam" id="TIGR01499">
    <property type="entry name" value="folC"/>
    <property type="match status" value="1"/>
</dbReference>
<evidence type="ECO:0000256" key="5">
    <source>
        <dbReference type="ARBA" id="ARBA00013023"/>
    </source>
</evidence>
<evidence type="ECO:0000256" key="16">
    <source>
        <dbReference type="ARBA" id="ARBA00032510"/>
    </source>
</evidence>
<evidence type="ECO:0000313" key="23">
    <source>
        <dbReference type="Proteomes" id="UP000198771"/>
    </source>
</evidence>
<sequence>MFHMRLGFDRMRQAVKRLDIARPPMTTVQVVGTNGKGSTSFFLARIAQEHGFATGLFTSPHFLTLRERIRINGRPASEEKVLEWANIVQEKCADLGLTYFETITLIAMVGFRREGVDLAVLEAGLGGLNDATTTWDPDLLLVTPIGLDHEQIIGPGLVNIALDKAGAVKTGSTVVSARQEPAVLVILGTAAALDRANLFLADEQWAVPGTSGSHLQNPSEPLPALPGAHQRTNAGLALAGWSRLCDHRGWTVRPEACRRALADAGWPGRLQRIPGTPEFILDGAHNPPAVKALAAALKELEIRPAAVVFTCLQDKDLAAMAPLVRAMTDGPILVPGLPTYQRTRQAAEVCQILGPRAKAVQDAAAALRETRQLSGPVLICGSLYLLAETYAQHPEWLDCCAA</sequence>
<evidence type="ECO:0000256" key="1">
    <source>
        <dbReference type="ARBA" id="ARBA00002714"/>
    </source>
</evidence>
<evidence type="ECO:0000256" key="3">
    <source>
        <dbReference type="ARBA" id="ARBA00005150"/>
    </source>
</evidence>
<evidence type="ECO:0000256" key="7">
    <source>
        <dbReference type="ARBA" id="ARBA00019357"/>
    </source>
</evidence>
<dbReference type="GO" id="GO:0046656">
    <property type="term" value="P:folic acid biosynthetic process"/>
    <property type="evidence" value="ECO:0007669"/>
    <property type="project" value="UniProtKB-KW"/>
</dbReference>
<organism evidence="22 23">
    <name type="scientific">Desulfonatronum thiosulfatophilum</name>
    <dbReference type="NCBI Taxonomy" id="617002"/>
    <lineage>
        <taxon>Bacteria</taxon>
        <taxon>Pseudomonadati</taxon>
        <taxon>Thermodesulfobacteriota</taxon>
        <taxon>Desulfovibrionia</taxon>
        <taxon>Desulfovibrionales</taxon>
        <taxon>Desulfonatronaceae</taxon>
        <taxon>Desulfonatronum</taxon>
    </lineage>
</organism>